<name>A0A9D7HKF8_9PROT</name>
<protein>
    <submittedName>
        <fullName evidence="1">Uncharacterized protein</fullName>
    </submittedName>
</protein>
<evidence type="ECO:0000313" key="2">
    <source>
        <dbReference type="Proteomes" id="UP000807785"/>
    </source>
</evidence>
<gene>
    <name evidence="1" type="ORF">IPH26_08690</name>
</gene>
<dbReference type="Proteomes" id="UP000807785">
    <property type="component" value="Unassembled WGS sequence"/>
</dbReference>
<sequence length="282" mass="30356">MNEIFRTQAVIFLVDLKVQRRRVIKGNVNVEAQQVSDAKEDRPLDGLLVRLQEIHRPVQVLQRQRLRAGDPDVLAQPLLVAVQLRTPCQRPVGHHREQRALDIEAQPPRRRLLGEDLADAQPLPQRFKRIDVAVGPGADQAPVAVLGDDSLGRAAAQNALGKSAQALCNGGIVGTPEVTQNAGLGAALLSVPDVLGQLQVGDHATVGALLLGFAQIHVPNAIGGTALSSRLTGRSMYLGLLAWRTMPSQAVQWVSAVPPENVPRNCQSRVNACQTNAARPPR</sequence>
<organism evidence="1 2">
    <name type="scientific">Candidatus Methylophosphatis roskildensis</name>
    <dbReference type="NCBI Taxonomy" id="2899263"/>
    <lineage>
        <taxon>Bacteria</taxon>
        <taxon>Pseudomonadati</taxon>
        <taxon>Pseudomonadota</taxon>
        <taxon>Betaproteobacteria</taxon>
        <taxon>Nitrosomonadales</taxon>
        <taxon>Sterolibacteriaceae</taxon>
        <taxon>Candidatus Methylophosphatis</taxon>
    </lineage>
</organism>
<dbReference type="AlphaFoldDB" id="A0A9D7HKF8"/>
<comment type="caution">
    <text evidence="1">The sequence shown here is derived from an EMBL/GenBank/DDBJ whole genome shotgun (WGS) entry which is preliminary data.</text>
</comment>
<accession>A0A9D7HKF8</accession>
<dbReference type="EMBL" id="JADJEV010000003">
    <property type="protein sequence ID" value="MBK6973012.1"/>
    <property type="molecule type" value="Genomic_DNA"/>
</dbReference>
<proteinExistence type="predicted"/>
<evidence type="ECO:0000313" key="1">
    <source>
        <dbReference type="EMBL" id="MBK6973012.1"/>
    </source>
</evidence>
<reference evidence="1" key="1">
    <citation type="submission" date="2020-10" db="EMBL/GenBank/DDBJ databases">
        <title>Connecting structure to function with the recovery of over 1000 high-quality activated sludge metagenome-assembled genomes encoding full-length rRNA genes using long-read sequencing.</title>
        <authorList>
            <person name="Singleton C.M."/>
            <person name="Petriglieri F."/>
            <person name="Kristensen J.M."/>
            <person name="Kirkegaard R.H."/>
            <person name="Michaelsen T.Y."/>
            <person name="Andersen M.H."/>
            <person name="Karst S.M."/>
            <person name="Dueholm M.S."/>
            <person name="Nielsen P.H."/>
            <person name="Albertsen M."/>
        </authorList>
    </citation>
    <scope>NUCLEOTIDE SEQUENCE</scope>
    <source>
        <strain evidence="1">Bjer_18-Q3-R1-45_BAT3C.347</strain>
    </source>
</reference>